<dbReference type="Proteomes" id="UP000736335">
    <property type="component" value="Unassembled WGS sequence"/>
</dbReference>
<dbReference type="GO" id="GO:0008237">
    <property type="term" value="F:metallopeptidase activity"/>
    <property type="evidence" value="ECO:0007669"/>
    <property type="project" value="UniProtKB-KW"/>
</dbReference>
<dbReference type="SUPFAM" id="SSF55486">
    <property type="entry name" value="Metalloproteases ('zincins'), catalytic domain"/>
    <property type="match status" value="1"/>
</dbReference>
<keyword evidence="7 11" id="KW-0482">Metalloprotease</keyword>
<proteinExistence type="inferred from homology"/>
<dbReference type="CDD" id="cd04275">
    <property type="entry name" value="ZnMc_pappalysin_like"/>
    <property type="match status" value="1"/>
</dbReference>
<keyword evidence="3" id="KW-0479">Metal-binding</keyword>
<evidence type="ECO:0000256" key="4">
    <source>
        <dbReference type="ARBA" id="ARBA00022729"/>
    </source>
</evidence>
<dbReference type="Gene3D" id="3.40.390.10">
    <property type="entry name" value="Collagenase (Catalytic Domain)"/>
    <property type="match status" value="1"/>
</dbReference>
<keyword evidence="6" id="KW-0862">Zinc</keyword>
<keyword evidence="2" id="KW-0645">Protease</keyword>
<evidence type="ECO:0000313" key="11">
    <source>
        <dbReference type="EMBL" id="KAF9785021.1"/>
    </source>
</evidence>
<dbReference type="PANTHER" id="PTHR47466:SF1">
    <property type="entry name" value="METALLOPROTEASE MEP1 (AFU_ORTHOLOGUE AFUA_1G07730)-RELATED"/>
    <property type="match status" value="1"/>
</dbReference>
<evidence type="ECO:0000313" key="12">
    <source>
        <dbReference type="Proteomes" id="UP000736335"/>
    </source>
</evidence>
<comment type="similarity">
    <text evidence="1">Belongs to the peptidase M43B family.</text>
</comment>
<evidence type="ECO:0000256" key="3">
    <source>
        <dbReference type="ARBA" id="ARBA00022723"/>
    </source>
</evidence>
<evidence type="ECO:0000256" key="2">
    <source>
        <dbReference type="ARBA" id="ARBA00022670"/>
    </source>
</evidence>
<keyword evidence="12" id="KW-1185">Reference proteome</keyword>
<gene>
    <name evidence="11" type="ORF">BJ322DRAFT_1020639</name>
</gene>
<evidence type="ECO:0000256" key="9">
    <source>
        <dbReference type="SAM" id="SignalP"/>
    </source>
</evidence>
<accession>A0A9P6L638</accession>
<dbReference type="EMBL" id="WIUZ02000007">
    <property type="protein sequence ID" value="KAF9785021.1"/>
    <property type="molecule type" value="Genomic_DNA"/>
</dbReference>
<feature type="domain" description="Peptidase M43 pregnancy-associated plasma-A" evidence="10">
    <location>
        <begin position="153"/>
        <end position="278"/>
    </location>
</feature>
<dbReference type="InterPro" id="IPR008754">
    <property type="entry name" value="Peptidase_M43"/>
</dbReference>
<dbReference type="PANTHER" id="PTHR47466">
    <property type="match status" value="1"/>
</dbReference>
<comment type="caution">
    <text evidence="11">The sequence shown here is derived from an EMBL/GenBank/DDBJ whole genome shotgun (WGS) entry which is preliminary data.</text>
</comment>
<reference evidence="11" key="2">
    <citation type="submission" date="2020-11" db="EMBL/GenBank/DDBJ databases">
        <authorList>
            <consortium name="DOE Joint Genome Institute"/>
            <person name="Kuo A."/>
            <person name="Miyauchi S."/>
            <person name="Kiss E."/>
            <person name="Drula E."/>
            <person name="Kohler A."/>
            <person name="Sanchez-Garcia M."/>
            <person name="Andreopoulos B."/>
            <person name="Barry K.W."/>
            <person name="Bonito G."/>
            <person name="Buee M."/>
            <person name="Carver A."/>
            <person name="Chen C."/>
            <person name="Cichocki N."/>
            <person name="Clum A."/>
            <person name="Culley D."/>
            <person name="Crous P.W."/>
            <person name="Fauchery L."/>
            <person name="Girlanda M."/>
            <person name="Hayes R."/>
            <person name="Keri Z."/>
            <person name="Labutti K."/>
            <person name="Lipzen A."/>
            <person name="Lombard V."/>
            <person name="Magnuson J."/>
            <person name="Maillard F."/>
            <person name="Morin E."/>
            <person name="Murat C."/>
            <person name="Nolan M."/>
            <person name="Ohm R."/>
            <person name="Pangilinan J."/>
            <person name="Pereira M."/>
            <person name="Perotto S."/>
            <person name="Peter M."/>
            <person name="Riley R."/>
            <person name="Sitrit Y."/>
            <person name="Stielow B."/>
            <person name="Szollosi G."/>
            <person name="Zifcakova L."/>
            <person name="Stursova M."/>
            <person name="Spatafora J.W."/>
            <person name="Tedersoo L."/>
            <person name="Vaario L.-M."/>
            <person name="Yamada A."/>
            <person name="Yan M."/>
            <person name="Wang P."/>
            <person name="Xu J."/>
            <person name="Bruns T."/>
            <person name="Baldrian P."/>
            <person name="Vilgalys R."/>
            <person name="Henrissat B."/>
            <person name="Grigoriev I.V."/>
            <person name="Hibbett D."/>
            <person name="Nagy L.G."/>
            <person name="Martin F.M."/>
        </authorList>
    </citation>
    <scope>NUCLEOTIDE SEQUENCE</scope>
    <source>
        <strain evidence="11">UH-Tt-Lm1</strain>
    </source>
</reference>
<evidence type="ECO:0000256" key="1">
    <source>
        <dbReference type="ARBA" id="ARBA00008721"/>
    </source>
</evidence>
<evidence type="ECO:0000256" key="6">
    <source>
        <dbReference type="ARBA" id="ARBA00022833"/>
    </source>
</evidence>
<name>A0A9P6L638_9AGAM</name>
<dbReference type="GO" id="GO:0046872">
    <property type="term" value="F:metal ion binding"/>
    <property type="evidence" value="ECO:0007669"/>
    <property type="project" value="UniProtKB-KW"/>
</dbReference>
<keyword evidence="5" id="KW-0378">Hydrolase</keyword>
<evidence type="ECO:0000256" key="5">
    <source>
        <dbReference type="ARBA" id="ARBA00022801"/>
    </source>
</evidence>
<sequence>MIFRLPALAALSLSAIAFASPTKYGGNKCGNHLALEHINAKESKFANDLSRVEIPGSTFSNRTISVYFNVISSGTDLSHGCIPDNQVKDQMDVLNRDYSGTGLRFQLVNVTRVVNAKWFNDAGPDTPEQTEMKAALRRGGPDVLNIFTVSFNNITADGLLGYATFPADYSGNSKDDGVVVNFATLPGGTAAPTNLGRTITHEVGHWVGLYHTFQGGCDGEGDYVDDTPAEAEAASGCPVGRDTCAAPGLDPVQNYMDYSDDACMNNFTKGQIVRLRYQIDTYRNITL</sequence>
<dbReference type="InterPro" id="IPR024079">
    <property type="entry name" value="MetalloPept_cat_dom_sf"/>
</dbReference>
<keyword evidence="4 9" id="KW-0732">Signal</keyword>
<dbReference type="Pfam" id="PF05572">
    <property type="entry name" value="Peptidase_M43"/>
    <property type="match status" value="1"/>
</dbReference>
<evidence type="ECO:0000256" key="7">
    <source>
        <dbReference type="ARBA" id="ARBA00023049"/>
    </source>
</evidence>
<feature type="chain" id="PRO_5040442608" evidence="9">
    <location>
        <begin position="20"/>
        <end position="287"/>
    </location>
</feature>
<dbReference type="GO" id="GO:0006508">
    <property type="term" value="P:proteolysis"/>
    <property type="evidence" value="ECO:0007669"/>
    <property type="project" value="UniProtKB-KW"/>
</dbReference>
<feature type="signal peptide" evidence="9">
    <location>
        <begin position="1"/>
        <end position="19"/>
    </location>
</feature>
<evidence type="ECO:0000259" key="10">
    <source>
        <dbReference type="Pfam" id="PF05572"/>
    </source>
</evidence>
<dbReference type="OrthoDB" id="536211at2759"/>
<keyword evidence="8" id="KW-1015">Disulfide bond</keyword>
<protein>
    <submittedName>
        <fullName evidence="11">Metalloprotease</fullName>
    </submittedName>
</protein>
<evidence type="ECO:0000256" key="8">
    <source>
        <dbReference type="ARBA" id="ARBA00023157"/>
    </source>
</evidence>
<dbReference type="AlphaFoldDB" id="A0A9P6L638"/>
<reference evidence="11" key="1">
    <citation type="journal article" date="2020" name="Nat. Commun.">
        <title>Large-scale genome sequencing of mycorrhizal fungi provides insights into the early evolution of symbiotic traits.</title>
        <authorList>
            <person name="Miyauchi S."/>
            <person name="Kiss E."/>
            <person name="Kuo A."/>
            <person name="Drula E."/>
            <person name="Kohler A."/>
            <person name="Sanchez-Garcia M."/>
            <person name="Morin E."/>
            <person name="Andreopoulos B."/>
            <person name="Barry K.W."/>
            <person name="Bonito G."/>
            <person name="Buee M."/>
            <person name="Carver A."/>
            <person name="Chen C."/>
            <person name="Cichocki N."/>
            <person name="Clum A."/>
            <person name="Culley D."/>
            <person name="Crous P.W."/>
            <person name="Fauchery L."/>
            <person name="Girlanda M."/>
            <person name="Hayes R.D."/>
            <person name="Keri Z."/>
            <person name="LaButti K."/>
            <person name="Lipzen A."/>
            <person name="Lombard V."/>
            <person name="Magnuson J."/>
            <person name="Maillard F."/>
            <person name="Murat C."/>
            <person name="Nolan M."/>
            <person name="Ohm R.A."/>
            <person name="Pangilinan J."/>
            <person name="Pereira M.F."/>
            <person name="Perotto S."/>
            <person name="Peter M."/>
            <person name="Pfister S."/>
            <person name="Riley R."/>
            <person name="Sitrit Y."/>
            <person name="Stielow J.B."/>
            <person name="Szollosi G."/>
            <person name="Zifcakova L."/>
            <person name="Stursova M."/>
            <person name="Spatafora J.W."/>
            <person name="Tedersoo L."/>
            <person name="Vaario L.M."/>
            <person name="Yamada A."/>
            <person name="Yan M."/>
            <person name="Wang P."/>
            <person name="Xu J."/>
            <person name="Bruns T."/>
            <person name="Baldrian P."/>
            <person name="Vilgalys R."/>
            <person name="Dunand C."/>
            <person name="Henrissat B."/>
            <person name="Grigoriev I.V."/>
            <person name="Hibbett D."/>
            <person name="Nagy L.G."/>
            <person name="Martin F.M."/>
        </authorList>
    </citation>
    <scope>NUCLEOTIDE SEQUENCE</scope>
    <source>
        <strain evidence="11">UH-Tt-Lm1</strain>
    </source>
</reference>
<organism evidence="11 12">
    <name type="scientific">Thelephora terrestris</name>
    <dbReference type="NCBI Taxonomy" id="56493"/>
    <lineage>
        <taxon>Eukaryota</taxon>
        <taxon>Fungi</taxon>
        <taxon>Dikarya</taxon>
        <taxon>Basidiomycota</taxon>
        <taxon>Agaricomycotina</taxon>
        <taxon>Agaricomycetes</taxon>
        <taxon>Thelephorales</taxon>
        <taxon>Thelephoraceae</taxon>
        <taxon>Thelephora</taxon>
    </lineage>
</organism>